<evidence type="ECO:0000313" key="2">
    <source>
        <dbReference type="EMBL" id="TYS51011.1"/>
    </source>
</evidence>
<comment type="caution">
    <text evidence="2">The sequence shown here is derived from an EMBL/GenBank/DDBJ whole genome shotgun (WGS) entry which is preliminary data.</text>
</comment>
<dbReference type="PANTHER" id="PTHR21310">
    <property type="entry name" value="AMINOGLYCOSIDE PHOSPHOTRANSFERASE-RELATED-RELATED"/>
    <property type="match status" value="1"/>
</dbReference>
<dbReference type="AlphaFoldDB" id="A0A5D4RKX1"/>
<protein>
    <submittedName>
        <fullName evidence="2">Phosphotransferase</fullName>
    </submittedName>
</protein>
<dbReference type="GO" id="GO:0016740">
    <property type="term" value="F:transferase activity"/>
    <property type="evidence" value="ECO:0007669"/>
    <property type="project" value="UniProtKB-KW"/>
</dbReference>
<dbReference type="Gene3D" id="3.90.1200.10">
    <property type="match status" value="1"/>
</dbReference>
<name>A0A5D4RKX1_9BACI</name>
<dbReference type="InterPro" id="IPR051678">
    <property type="entry name" value="AGP_Transferase"/>
</dbReference>
<dbReference type="InterPro" id="IPR002575">
    <property type="entry name" value="Aminoglycoside_PTrfase"/>
</dbReference>
<keyword evidence="2" id="KW-0808">Transferase</keyword>
<dbReference type="InterPro" id="IPR011009">
    <property type="entry name" value="Kinase-like_dom_sf"/>
</dbReference>
<evidence type="ECO:0000259" key="1">
    <source>
        <dbReference type="Pfam" id="PF01636"/>
    </source>
</evidence>
<reference evidence="2 3" key="1">
    <citation type="submission" date="2019-08" db="EMBL/GenBank/DDBJ databases">
        <title>Bacillus genomes from the desert of Cuatro Cienegas, Coahuila.</title>
        <authorList>
            <person name="Olmedo-Alvarez G."/>
        </authorList>
    </citation>
    <scope>NUCLEOTIDE SEQUENCE [LARGE SCALE GENOMIC DNA]</scope>
    <source>
        <strain evidence="2 3">CH446_14T</strain>
    </source>
</reference>
<dbReference type="Gene3D" id="3.30.200.20">
    <property type="entry name" value="Phosphorylase Kinase, domain 1"/>
    <property type="match status" value="1"/>
</dbReference>
<dbReference type="Proteomes" id="UP000322139">
    <property type="component" value="Unassembled WGS sequence"/>
</dbReference>
<gene>
    <name evidence="2" type="ORF">FZD51_02910</name>
</gene>
<evidence type="ECO:0000313" key="3">
    <source>
        <dbReference type="Proteomes" id="UP000322139"/>
    </source>
</evidence>
<dbReference type="EMBL" id="VTER01000002">
    <property type="protein sequence ID" value="TYS51011.1"/>
    <property type="molecule type" value="Genomic_DNA"/>
</dbReference>
<sequence>MFMNQPWNGEVSIAPLEARELLLSQFPELAPAEVEHFGEGFDNRVFLVNDEYVFRFPRKAAAEELLKTESRILPELCISAGILYPVPVYSGKPDKGYPWFFSGYRKISGSAPAGPGGKESASRLAEFLKQHHSFPIEKAKELGVPFDTYNRLDMETRLVKMEEYAEKGKAAGILKEEESLFSYIKKAMPIKVECDPVLVHGDLHIRNILADPEGEISGIIDWGDVHLGSPSIDLSIAYSYLRPDAREEFFWAYGEPGPEARNLARFKSIYTALLLAVYAHDRGNAVLVGAASESLALALGD</sequence>
<dbReference type="Pfam" id="PF01636">
    <property type="entry name" value="APH"/>
    <property type="match status" value="1"/>
</dbReference>
<proteinExistence type="predicted"/>
<dbReference type="SUPFAM" id="SSF56112">
    <property type="entry name" value="Protein kinase-like (PK-like)"/>
    <property type="match status" value="1"/>
</dbReference>
<accession>A0A5D4RKX1</accession>
<feature type="domain" description="Aminoglycoside phosphotransferase" evidence="1">
    <location>
        <begin position="34"/>
        <end position="256"/>
    </location>
</feature>
<organism evidence="2 3">
    <name type="scientific">Bacillus infantis</name>
    <dbReference type="NCBI Taxonomy" id="324767"/>
    <lineage>
        <taxon>Bacteria</taxon>
        <taxon>Bacillati</taxon>
        <taxon>Bacillota</taxon>
        <taxon>Bacilli</taxon>
        <taxon>Bacillales</taxon>
        <taxon>Bacillaceae</taxon>
        <taxon>Bacillus</taxon>
    </lineage>
</organism>